<reference evidence="2 3" key="1">
    <citation type="submission" date="2020-08" db="EMBL/GenBank/DDBJ databases">
        <title>Sequencing the genomes of 1000 actinobacteria strains.</title>
        <authorList>
            <person name="Klenk H.-P."/>
        </authorList>
    </citation>
    <scope>NUCLEOTIDE SEQUENCE [LARGE SCALE GENOMIC DNA]</scope>
    <source>
        <strain evidence="2 3">DSM 44320</strain>
    </source>
</reference>
<accession>A0A7W5UY04</accession>
<evidence type="ECO:0000313" key="3">
    <source>
        <dbReference type="Proteomes" id="UP000579945"/>
    </source>
</evidence>
<gene>
    <name evidence="2" type="ORF">FHR33_002656</name>
</gene>
<dbReference type="EMBL" id="JACIBV010000001">
    <property type="protein sequence ID" value="MBB3726796.1"/>
    <property type="molecule type" value="Genomic_DNA"/>
</dbReference>
<protein>
    <submittedName>
        <fullName evidence="2">Uncharacterized protein</fullName>
    </submittedName>
</protein>
<sequence length="66" mass="7066">MSSKSRQTREQHASRGGTETRQSSTPKPSKATHESGAATERTTGGGAQSKRLAKSQLPLRRGQRSS</sequence>
<comment type="caution">
    <text evidence="2">The sequence shown here is derived from an EMBL/GenBank/DDBJ whole genome shotgun (WGS) entry which is preliminary data.</text>
</comment>
<dbReference type="AlphaFoldDB" id="A0A7W5UY04"/>
<organism evidence="2 3">
    <name type="scientific">Nonomuraea dietziae</name>
    <dbReference type="NCBI Taxonomy" id="65515"/>
    <lineage>
        <taxon>Bacteria</taxon>
        <taxon>Bacillati</taxon>
        <taxon>Actinomycetota</taxon>
        <taxon>Actinomycetes</taxon>
        <taxon>Streptosporangiales</taxon>
        <taxon>Streptosporangiaceae</taxon>
        <taxon>Nonomuraea</taxon>
    </lineage>
</organism>
<evidence type="ECO:0000256" key="1">
    <source>
        <dbReference type="SAM" id="MobiDB-lite"/>
    </source>
</evidence>
<feature type="region of interest" description="Disordered" evidence="1">
    <location>
        <begin position="1"/>
        <end position="66"/>
    </location>
</feature>
<dbReference type="GeneID" id="95389137"/>
<feature type="compositionally biased region" description="Polar residues" evidence="1">
    <location>
        <begin position="17"/>
        <end position="27"/>
    </location>
</feature>
<proteinExistence type="predicted"/>
<dbReference type="Proteomes" id="UP000579945">
    <property type="component" value="Unassembled WGS sequence"/>
</dbReference>
<dbReference type="RefSeq" id="WP_183646532.1">
    <property type="nucleotide sequence ID" value="NZ_JACIBV010000001.1"/>
</dbReference>
<evidence type="ECO:0000313" key="2">
    <source>
        <dbReference type="EMBL" id="MBB3726796.1"/>
    </source>
</evidence>
<name>A0A7W5UY04_9ACTN</name>
<keyword evidence="3" id="KW-1185">Reference proteome</keyword>